<dbReference type="KEGG" id="mfo:Metfor_0924"/>
<dbReference type="AlphaFoldDB" id="L0HFV9"/>
<organism evidence="1 2">
    <name type="scientific">Methanoregula formicica (strain DSM 22288 / NBRC 105244 / SMSP)</name>
    <dbReference type="NCBI Taxonomy" id="593750"/>
    <lineage>
        <taxon>Archaea</taxon>
        <taxon>Methanobacteriati</taxon>
        <taxon>Methanobacteriota</taxon>
        <taxon>Stenosarchaea group</taxon>
        <taxon>Methanomicrobia</taxon>
        <taxon>Methanomicrobiales</taxon>
        <taxon>Methanoregulaceae</taxon>
        <taxon>Methanoregula</taxon>
    </lineage>
</organism>
<dbReference type="HOGENOM" id="CLU_111882_0_0_2"/>
<sequence>MADFVQNTNVKSAARRLAAPIADVDAFNTIVQNVISNNPFGCVSYMSGGMNHPPVEKTKESYTARFVYQDNDARSVGKGSESYNTMAGYNAGIAAVLANTANNTAHAGTPVHDSPSDNFSATLKCHDPNGELYQVNFSRQQVTISSYEDDAIRTKIETWADGVTALA</sequence>
<accession>L0HFV9</accession>
<gene>
    <name evidence="1" type="ordered locus">Metfor_0924</name>
</gene>
<dbReference type="EMBL" id="CP003167">
    <property type="protein sequence ID" value="AGB01979.1"/>
    <property type="molecule type" value="Genomic_DNA"/>
</dbReference>
<dbReference type="InParanoid" id="L0HFV9"/>
<evidence type="ECO:0000313" key="1">
    <source>
        <dbReference type="EMBL" id="AGB01979.1"/>
    </source>
</evidence>
<dbReference type="Proteomes" id="UP000010824">
    <property type="component" value="Chromosome"/>
</dbReference>
<reference evidence="1 2" key="2">
    <citation type="journal article" date="2014" name="Genome Announc.">
        <title>Complete Genome Sequence of Methanoregula formicica SMSPT, a Mesophilic Hydrogenotrophic Methanogen Isolated from a Methanogenic Upflow Anaerobic Sludge Blanket Reactor.</title>
        <authorList>
            <person name="Yamamoto K."/>
            <person name="Tamaki H."/>
            <person name="Cadillo-Quiroz H."/>
            <person name="Imachi H."/>
            <person name="Kyrpides N."/>
            <person name="Woyke T."/>
            <person name="Goodwin L."/>
            <person name="Zinder S.H."/>
            <person name="Kamagata Y."/>
            <person name="Liu W.T."/>
        </authorList>
    </citation>
    <scope>NUCLEOTIDE SEQUENCE [LARGE SCALE GENOMIC DNA]</scope>
    <source>
        <strain evidence="2">DSM 22288 / NBRC 105244 / SMSP</strain>
    </source>
</reference>
<evidence type="ECO:0000313" key="2">
    <source>
        <dbReference type="Proteomes" id="UP000010824"/>
    </source>
</evidence>
<dbReference type="RefSeq" id="WP_015284943.1">
    <property type="nucleotide sequence ID" value="NC_019943.1"/>
</dbReference>
<dbReference type="OrthoDB" id="117414at2157"/>
<protein>
    <submittedName>
        <fullName evidence="1">Uncharacterized protein</fullName>
    </submittedName>
</protein>
<reference evidence="2" key="1">
    <citation type="submission" date="2011-12" db="EMBL/GenBank/DDBJ databases">
        <title>Complete sequence of Methanoregula formicicum SMSP.</title>
        <authorList>
            <person name="Lucas S."/>
            <person name="Han J."/>
            <person name="Lapidus A."/>
            <person name="Cheng J.-F."/>
            <person name="Goodwin L."/>
            <person name="Pitluck S."/>
            <person name="Peters L."/>
            <person name="Ovchinnikova G."/>
            <person name="Teshima H."/>
            <person name="Detter J.C."/>
            <person name="Han C."/>
            <person name="Tapia R."/>
            <person name="Land M."/>
            <person name="Hauser L."/>
            <person name="Kyrpides N."/>
            <person name="Ivanova N."/>
            <person name="Pagani I."/>
            <person name="Imachi H."/>
            <person name="Tamaki H."/>
            <person name="Sekiguchi Y."/>
            <person name="Kamagata Y."/>
            <person name="Cadillo-Quiroz H."/>
            <person name="Zinder S."/>
            <person name="Liu W.-T."/>
            <person name="Woyke T."/>
        </authorList>
    </citation>
    <scope>NUCLEOTIDE SEQUENCE [LARGE SCALE GENOMIC DNA]</scope>
    <source>
        <strain evidence="2">DSM 22288 / NBRC 105244 / SMSP</strain>
    </source>
</reference>
<name>L0HFV9_METFS</name>
<dbReference type="STRING" id="593750.Metfor_0924"/>
<keyword evidence="2" id="KW-1185">Reference proteome</keyword>
<proteinExistence type="predicted"/>
<dbReference type="GeneID" id="14310237"/>
<dbReference type="eggNOG" id="arCOG06904">
    <property type="taxonomic scope" value="Archaea"/>
</dbReference>